<feature type="signal peptide" evidence="3">
    <location>
        <begin position="1"/>
        <end position="20"/>
    </location>
</feature>
<evidence type="ECO:0000256" key="2">
    <source>
        <dbReference type="SAM" id="MobiDB-lite"/>
    </source>
</evidence>
<reference evidence="5 6" key="1">
    <citation type="journal article" date="2019" name="Int. J. Syst. Evol. Microbiol.">
        <title>The Global Catalogue of Microorganisms (GCM) 10K type strain sequencing project: providing services to taxonomists for standard genome sequencing and annotation.</title>
        <authorList>
            <consortium name="The Broad Institute Genomics Platform"/>
            <consortium name="The Broad Institute Genome Sequencing Center for Infectious Disease"/>
            <person name="Wu L."/>
            <person name="Ma J."/>
        </authorList>
    </citation>
    <scope>NUCLEOTIDE SEQUENCE [LARGE SCALE GENOMIC DNA]</scope>
    <source>
        <strain evidence="5 6">JCM 15592</strain>
    </source>
</reference>
<feature type="compositionally biased region" description="Low complexity" evidence="2">
    <location>
        <begin position="34"/>
        <end position="58"/>
    </location>
</feature>
<evidence type="ECO:0000313" key="5">
    <source>
        <dbReference type="EMBL" id="GAA1801470.1"/>
    </source>
</evidence>
<dbReference type="InterPro" id="IPR008977">
    <property type="entry name" value="PHM/PNGase_F_dom_sf"/>
</dbReference>
<dbReference type="Gene3D" id="2.60.120.230">
    <property type="match status" value="1"/>
</dbReference>
<name>A0ABN2LWN9_9MICO</name>
<evidence type="ECO:0000256" key="3">
    <source>
        <dbReference type="SAM" id="SignalP"/>
    </source>
</evidence>
<protein>
    <recommendedName>
        <fullName evidence="4">Copper type II ascorbate-dependent monooxygenase C-terminal domain-containing protein</fullName>
    </recommendedName>
</protein>
<evidence type="ECO:0000313" key="6">
    <source>
        <dbReference type="Proteomes" id="UP001499938"/>
    </source>
</evidence>
<feature type="chain" id="PRO_5045711415" description="Copper type II ascorbate-dependent monooxygenase C-terminal domain-containing protein" evidence="3">
    <location>
        <begin position="21"/>
        <end position="399"/>
    </location>
</feature>
<dbReference type="InterPro" id="IPR000945">
    <property type="entry name" value="DBH-like"/>
</dbReference>
<proteinExistence type="predicted"/>
<dbReference type="Pfam" id="PF03712">
    <property type="entry name" value="Cu2_monoox_C"/>
    <property type="match status" value="1"/>
</dbReference>
<comment type="caution">
    <text evidence="5">The sequence shown here is derived from an EMBL/GenBank/DDBJ whole genome shotgun (WGS) entry which is preliminary data.</text>
</comment>
<feature type="region of interest" description="Disordered" evidence="2">
    <location>
        <begin position="25"/>
        <end position="60"/>
    </location>
</feature>
<dbReference type="InterPro" id="IPR036939">
    <property type="entry name" value="Cu2_ascorb_mOase_N_sf"/>
</dbReference>
<dbReference type="InterPro" id="IPR014784">
    <property type="entry name" value="Cu2_ascorb_mOase-like_C"/>
</dbReference>
<keyword evidence="3" id="KW-0732">Signal</keyword>
<accession>A0ABN2LWN9</accession>
<dbReference type="Proteomes" id="UP001499938">
    <property type="component" value="Unassembled WGS sequence"/>
</dbReference>
<dbReference type="EMBL" id="BAAAPO010000042">
    <property type="protein sequence ID" value="GAA1801470.1"/>
    <property type="molecule type" value="Genomic_DNA"/>
</dbReference>
<dbReference type="PROSITE" id="PS51257">
    <property type="entry name" value="PROKAR_LIPOPROTEIN"/>
    <property type="match status" value="1"/>
</dbReference>
<feature type="domain" description="Copper type II ascorbate-dependent monooxygenase C-terminal" evidence="4">
    <location>
        <begin position="287"/>
        <end position="396"/>
    </location>
</feature>
<organism evidence="5 6">
    <name type="scientific">Nostocoides veronense</name>
    <dbReference type="NCBI Taxonomy" id="330836"/>
    <lineage>
        <taxon>Bacteria</taxon>
        <taxon>Bacillati</taxon>
        <taxon>Actinomycetota</taxon>
        <taxon>Actinomycetes</taxon>
        <taxon>Micrococcales</taxon>
        <taxon>Intrasporangiaceae</taxon>
        <taxon>Nostocoides</taxon>
    </lineage>
</organism>
<dbReference type="RefSeq" id="WP_344086244.1">
    <property type="nucleotide sequence ID" value="NZ_BAAAPO010000042.1"/>
</dbReference>
<dbReference type="Gene3D" id="2.60.120.310">
    <property type="entry name" value="Copper type II, ascorbate-dependent monooxygenase, N-terminal domain"/>
    <property type="match status" value="1"/>
</dbReference>
<gene>
    <name evidence="5" type="ORF">GCM10009811_26460</name>
</gene>
<keyword evidence="6" id="KW-1185">Reference proteome</keyword>
<dbReference type="InterPro" id="IPR024548">
    <property type="entry name" value="Cu2_monoox_C"/>
</dbReference>
<keyword evidence="1" id="KW-1015">Disulfide bond</keyword>
<evidence type="ECO:0000256" key="1">
    <source>
        <dbReference type="ARBA" id="ARBA00023157"/>
    </source>
</evidence>
<dbReference type="SUPFAM" id="SSF49742">
    <property type="entry name" value="PHM/PNGase F"/>
    <property type="match status" value="2"/>
</dbReference>
<evidence type="ECO:0000259" key="4">
    <source>
        <dbReference type="Pfam" id="PF03712"/>
    </source>
</evidence>
<dbReference type="PANTHER" id="PTHR10157">
    <property type="entry name" value="DOPAMINE BETA HYDROXYLASE RELATED"/>
    <property type="match status" value="1"/>
</dbReference>
<dbReference type="PANTHER" id="PTHR10157:SF23">
    <property type="entry name" value="MOXD1 HOMOLOG 1"/>
    <property type="match status" value="1"/>
</dbReference>
<sequence>MRFRAPLAALAGALLLTACGGDPGALPQREGSHHSAPAAASASSSTSTGSGTTTAAPAKPVALRSGERFLELRMPTAYTPTAPSGKGTDEYRCFLLDPKLAQNAVITGTNFLPANAKLVHHVILYKVDPQDVARAQAKDAAEAGEGWTCFGGTGLSSTAGQNLDEAPWLGAWAPGGSERVTEKGIGTELPKGSQIIMQIHYNLLGGEGSDQSAARLRIAPDNGNYNYLRTMLLPAPVELPCRAGIANTLCDRGAAMTDLRERFGDEAKTADLLHILCGAEPVGPTQKCTRPVNDKIVVRALSGHMHLLGRKISVVANAGTPKAQTLLDITNWDFDNQSATLLPKAVTLKPTDTLTVQCTHDQSLRDVLPALADIPERYVVWGEGTSDEMCLGIVMFTES</sequence>